<dbReference type="PANTHER" id="PTHR33303:SF2">
    <property type="entry name" value="COA-BINDING DOMAIN-CONTAINING PROTEIN"/>
    <property type="match status" value="1"/>
</dbReference>
<dbReference type="InterPro" id="IPR003781">
    <property type="entry name" value="CoA-bd"/>
</dbReference>
<dbReference type="SMART" id="SM00881">
    <property type="entry name" value="CoA_binding"/>
    <property type="match status" value="1"/>
</dbReference>
<dbReference type="Proteomes" id="UP000236248">
    <property type="component" value="Chromosome NCAV"/>
</dbReference>
<dbReference type="GeneID" id="41594991"/>
<accession>A0A2K5AR45</accession>
<evidence type="ECO:0000259" key="1">
    <source>
        <dbReference type="SMART" id="SM00881"/>
    </source>
</evidence>
<protein>
    <submittedName>
        <fullName evidence="2">Putative CoA-binding domain protein</fullName>
    </submittedName>
</protein>
<dbReference type="KEGG" id="ncv:NCAV_0946"/>
<organism evidence="2 3">
    <name type="scientific">Candidatus Nitrosocaldus cavascurensis</name>
    <dbReference type="NCBI Taxonomy" id="2058097"/>
    <lineage>
        <taxon>Archaea</taxon>
        <taxon>Nitrososphaerota</taxon>
        <taxon>Nitrososphaeria</taxon>
        <taxon>Candidatus Nitrosocaldales</taxon>
        <taxon>Candidatus Nitrosocaldaceae</taxon>
        <taxon>Candidatus Nitrosocaldus</taxon>
    </lineage>
</organism>
<dbReference type="InterPro" id="IPR036291">
    <property type="entry name" value="NAD(P)-bd_dom_sf"/>
</dbReference>
<dbReference type="AlphaFoldDB" id="A0A2K5AR45"/>
<proteinExistence type="predicted"/>
<dbReference type="EMBL" id="LT981265">
    <property type="protein sequence ID" value="SPC34123.1"/>
    <property type="molecule type" value="Genomic_DNA"/>
</dbReference>
<dbReference type="Pfam" id="PF13380">
    <property type="entry name" value="CoA_binding_2"/>
    <property type="match status" value="1"/>
</dbReference>
<keyword evidence="3" id="KW-1185">Reference proteome</keyword>
<dbReference type="Gene3D" id="3.40.50.720">
    <property type="entry name" value="NAD(P)-binding Rossmann-like Domain"/>
    <property type="match status" value="1"/>
</dbReference>
<dbReference type="PANTHER" id="PTHR33303">
    <property type="entry name" value="CYTOPLASMIC PROTEIN-RELATED"/>
    <property type="match status" value="1"/>
</dbReference>
<sequence>MERDNYSDDEIKSILSLKNIAVVGISRDPNKDAHIVPRYLMENGYNIIPVNPSADQILGRKAYKSLKDVPDDVRIDLVDVFRPSDQVLPIVKEAIEKGVKAIWLQLGIYNREAVEEARRHGIKVVYNRCMMQEHKRLYVWKR</sequence>
<feature type="domain" description="CoA-binding" evidence="1">
    <location>
        <begin position="14"/>
        <end position="108"/>
    </location>
</feature>
<gene>
    <name evidence="2" type="ORF">NCAV_0946</name>
</gene>
<dbReference type="RefSeq" id="WP_103287151.1">
    <property type="nucleotide sequence ID" value="NZ_LT981265.1"/>
</dbReference>
<reference evidence="3" key="1">
    <citation type="submission" date="2018-01" db="EMBL/GenBank/DDBJ databases">
        <authorList>
            <person name="Kerou L M."/>
        </authorList>
    </citation>
    <scope>NUCLEOTIDE SEQUENCE [LARGE SCALE GENOMIC DNA]</scope>
    <source>
        <strain evidence="3">SCU2</strain>
    </source>
</reference>
<dbReference type="SUPFAM" id="SSF51735">
    <property type="entry name" value="NAD(P)-binding Rossmann-fold domains"/>
    <property type="match status" value="1"/>
</dbReference>
<name>A0A2K5AR45_9ARCH</name>
<evidence type="ECO:0000313" key="3">
    <source>
        <dbReference type="Proteomes" id="UP000236248"/>
    </source>
</evidence>
<evidence type="ECO:0000313" key="2">
    <source>
        <dbReference type="EMBL" id="SPC34123.1"/>
    </source>
</evidence>